<gene>
    <name evidence="2" type="ORF">SADUNF_Sadunf03G0160800</name>
</gene>
<reference evidence="2 3" key="1">
    <citation type="submission" date="2020-10" db="EMBL/GenBank/DDBJ databases">
        <title>Plant Genome Project.</title>
        <authorList>
            <person name="Zhang R.-G."/>
        </authorList>
    </citation>
    <scope>NUCLEOTIDE SEQUENCE [LARGE SCALE GENOMIC DNA]</scope>
    <source>
        <strain evidence="2">FAFU-HL-1</strain>
        <tissue evidence="2">Leaf</tissue>
    </source>
</reference>
<feature type="region of interest" description="Disordered" evidence="1">
    <location>
        <begin position="62"/>
        <end position="86"/>
    </location>
</feature>
<dbReference type="EMBL" id="JADGMS010000003">
    <property type="protein sequence ID" value="KAF9686459.1"/>
    <property type="molecule type" value="Genomic_DNA"/>
</dbReference>
<feature type="compositionally biased region" description="Polar residues" evidence="1">
    <location>
        <begin position="62"/>
        <end position="84"/>
    </location>
</feature>
<accession>A0A835TF82</accession>
<dbReference type="Proteomes" id="UP000657918">
    <property type="component" value="Unassembled WGS sequence"/>
</dbReference>
<dbReference type="OrthoDB" id="784889at2759"/>
<evidence type="ECO:0000313" key="3">
    <source>
        <dbReference type="Proteomes" id="UP000657918"/>
    </source>
</evidence>
<comment type="caution">
    <text evidence="2">The sequence shown here is derived from an EMBL/GenBank/DDBJ whole genome shotgun (WGS) entry which is preliminary data.</text>
</comment>
<sequence>MGIQQQNQSLSNHHQQLMHYQNVTRHARQLESELGGEDSSSIVEIRVSHVNMSIYEFNATPMGSSHNVSGNTGEKKSQQPQTHISKAFGISDFCNTNYRVSKEGKVEEMKIKYGRKE</sequence>
<name>A0A835TF82_9ROSI</name>
<evidence type="ECO:0000313" key="2">
    <source>
        <dbReference type="EMBL" id="KAF9686459.1"/>
    </source>
</evidence>
<dbReference type="AlphaFoldDB" id="A0A835TF82"/>
<evidence type="ECO:0000256" key="1">
    <source>
        <dbReference type="SAM" id="MobiDB-lite"/>
    </source>
</evidence>
<proteinExistence type="predicted"/>
<organism evidence="2 3">
    <name type="scientific">Salix dunnii</name>
    <dbReference type="NCBI Taxonomy" id="1413687"/>
    <lineage>
        <taxon>Eukaryota</taxon>
        <taxon>Viridiplantae</taxon>
        <taxon>Streptophyta</taxon>
        <taxon>Embryophyta</taxon>
        <taxon>Tracheophyta</taxon>
        <taxon>Spermatophyta</taxon>
        <taxon>Magnoliopsida</taxon>
        <taxon>eudicotyledons</taxon>
        <taxon>Gunneridae</taxon>
        <taxon>Pentapetalae</taxon>
        <taxon>rosids</taxon>
        <taxon>fabids</taxon>
        <taxon>Malpighiales</taxon>
        <taxon>Salicaceae</taxon>
        <taxon>Saliceae</taxon>
        <taxon>Salix</taxon>
    </lineage>
</organism>
<keyword evidence="3" id="KW-1185">Reference proteome</keyword>
<protein>
    <submittedName>
        <fullName evidence="2">Uncharacterized protein</fullName>
    </submittedName>
</protein>